<evidence type="ECO:0000313" key="6">
    <source>
        <dbReference type="Proteomes" id="UP001153620"/>
    </source>
</evidence>
<evidence type="ECO:0000256" key="1">
    <source>
        <dbReference type="PROSITE-ProRule" id="PRU00076"/>
    </source>
</evidence>
<evidence type="ECO:0000256" key="2">
    <source>
        <dbReference type="SAM" id="MobiDB-lite"/>
    </source>
</evidence>
<sequence>MILENNSKLLTISQHSMLLVTSLTNGFRKFLTRFSGRRRELDKHISIIKSKSSRNPNGHSHYFSNFKNCKFNIVSTLVLCLLLNIIGITEACTSRNVPRPRTTTSTTSTTTSAPTTTPRPNITFPTFKCPGDYAKWYCLNGATCFAVQISGEYLFNCECRDGYMGPRCEYKELEGSYLATRPRVMLETASIAGGAVVAIFLAFVVASFAYVRWHQNKKRELLEIESSQHPQNGHATNGHYNAGADVVDGRCNCQQSQVAVAYSSQVDSNLRNGDNNELQHPQQQQFQTVCHEHVHRVPMRPFGPHHDYQKISMSDAIMHR</sequence>
<dbReference type="InterPro" id="IPR043403">
    <property type="entry name" value="Gurken/Spitz"/>
</dbReference>
<reference evidence="5" key="2">
    <citation type="submission" date="2022-10" db="EMBL/GenBank/DDBJ databases">
        <authorList>
            <consortium name="ENA_rothamsted_submissions"/>
            <consortium name="culmorum"/>
            <person name="King R."/>
        </authorList>
    </citation>
    <scope>NUCLEOTIDE SEQUENCE</scope>
</reference>
<dbReference type="OrthoDB" id="6233064at2759"/>
<evidence type="ECO:0000259" key="4">
    <source>
        <dbReference type="PROSITE" id="PS50026"/>
    </source>
</evidence>
<dbReference type="AlphaFoldDB" id="A0A9N9WXV7"/>
<dbReference type="Gene3D" id="2.10.25.10">
    <property type="entry name" value="Laminin"/>
    <property type="match status" value="1"/>
</dbReference>
<proteinExistence type="predicted"/>
<keyword evidence="1" id="KW-0245">EGF-like domain</keyword>
<dbReference type="PROSITE" id="PS50026">
    <property type="entry name" value="EGF_3"/>
    <property type="match status" value="1"/>
</dbReference>
<dbReference type="SMART" id="SM00181">
    <property type="entry name" value="EGF"/>
    <property type="match status" value="1"/>
</dbReference>
<evidence type="ECO:0000256" key="3">
    <source>
        <dbReference type="SAM" id="Phobius"/>
    </source>
</evidence>
<dbReference type="InterPro" id="IPR000742">
    <property type="entry name" value="EGF"/>
</dbReference>
<dbReference type="GO" id="GO:0005154">
    <property type="term" value="F:epidermal growth factor receptor binding"/>
    <property type="evidence" value="ECO:0007669"/>
    <property type="project" value="InterPro"/>
</dbReference>
<protein>
    <recommendedName>
        <fullName evidence="4">EGF-like domain-containing protein</fullName>
    </recommendedName>
</protein>
<dbReference type="GO" id="GO:0048018">
    <property type="term" value="F:receptor ligand activity"/>
    <property type="evidence" value="ECO:0007669"/>
    <property type="project" value="InterPro"/>
</dbReference>
<feature type="region of interest" description="Disordered" evidence="2">
    <location>
        <begin position="96"/>
        <end position="119"/>
    </location>
</feature>
<feature type="transmembrane region" description="Helical" evidence="3">
    <location>
        <begin position="191"/>
        <end position="211"/>
    </location>
</feature>
<keyword evidence="6" id="KW-1185">Reference proteome</keyword>
<dbReference type="PANTHER" id="PTHR12332">
    <property type="entry name" value="KEREN-RELATED"/>
    <property type="match status" value="1"/>
</dbReference>
<keyword evidence="3" id="KW-0472">Membrane</keyword>
<feature type="domain" description="EGF-like" evidence="4">
    <location>
        <begin position="130"/>
        <end position="169"/>
    </location>
</feature>
<feature type="disulfide bond" evidence="1">
    <location>
        <begin position="159"/>
        <end position="168"/>
    </location>
</feature>
<dbReference type="GO" id="GO:0007173">
    <property type="term" value="P:epidermal growth factor receptor signaling pathway"/>
    <property type="evidence" value="ECO:0007669"/>
    <property type="project" value="InterPro"/>
</dbReference>
<dbReference type="PROSITE" id="PS00022">
    <property type="entry name" value="EGF_1"/>
    <property type="match status" value="1"/>
</dbReference>
<comment type="caution">
    <text evidence="1">Lacks conserved residue(s) required for the propagation of feature annotation.</text>
</comment>
<reference evidence="5" key="1">
    <citation type="submission" date="2022-01" db="EMBL/GenBank/DDBJ databases">
        <authorList>
            <person name="King R."/>
        </authorList>
    </citation>
    <scope>NUCLEOTIDE SEQUENCE</scope>
</reference>
<keyword evidence="3" id="KW-1133">Transmembrane helix</keyword>
<evidence type="ECO:0000313" key="5">
    <source>
        <dbReference type="EMBL" id="CAG9809937.1"/>
    </source>
</evidence>
<dbReference type="CDD" id="cd00054">
    <property type="entry name" value="EGF_CA"/>
    <property type="match status" value="1"/>
</dbReference>
<dbReference type="Proteomes" id="UP001153620">
    <property type="component" value="Chromosome 3"/>
</dbReference>
<organism evidence="5 6">
    <name type="scientific">Chironomus riparius</name>
    <dbReference type="NCBI Taxonomy" id="315576"/>
    <lineage>
        <taxon>Eukaryota</taxon>
        <taxon>Metazoa</taxon>
        <taxon>Ecdysozoa</taxon>
        <taxon>Arthropoda</taxon>
        <taxon>Hexapoda</taxon>
        <taxon>Insecta</taxon>
        <taxon>Pterygota</taxon>
        <taxon>Neoptera</taxon>
        <taxon>Endopterygota</taxon>
        <taxon>Diptera</taxon>
        <taxon>Nematocera</taxon>
        <taxon>Chironomoidea</taxon>
        <taxon>Chironomidae</taxon>
        <taxon>Chironominae</taxon>
        <taxon>Chironomus</taxon>
    </lineage>
</organism>
<keyword evidence="1" id="KW-1015">Disulfide bond</keyword>
<dbReference type="EMBL" id="OU895879">
    <property type="protein sequence ID" value="CAG9809937.1"/>
    <property type="molecule type" value="Genomic_DNA"/>
</dbReference>
<keyword evidence="3" id="KW-0812">Transmembrane</keyword>
<gene>
    <name evidence="5" type="ORF">CHIRRI_LOCUS12755</name>
</gene>
<dbReference type="PROSITE" id="PS01186">
    <property type="entry name" value="EGF_2"/>
    <property type="match status" value="1"/>
</dbReference>
<accession>A0A9N9WXV7</accession>
<dbReference type="SUPFAM" id="SSF57196">
    <property type="entry name" value="EGF/Laminin"/>
    <property type="match status" value="1"/>
</dbReference>
<dbReference type="PANTHER" id="PTHR12332:SF1">
    <property type="entry name" value="KEREN-RELATED"/>
    <property type="match status" value="1"/>
</dbReference>
<name>A0A9N9WXV7_9DIPT</name>